<evidence type="ECO:0000313" key="3">
    <source>
        <dbReference type="Proteomes" id="UP001589693"/>
    </source>
</evidence>
<organism evidence="2 3">
    <name type="scientific">Allokutzneria oryzae</name>
    <dbReference type="NCBI Taxonomy" id="1378989"/>
    <lineage>
        <taxon>Bacteria</taxon>
        <taxon>Bacillati</taxon>
        <taxon>Actinomycetota</taxon>
        <taxon>Actinomycetes</taxon>
        <taxon>Pseudonocardiales</taxon>
        <taxon>Pseudonocardiaceae</taxon>
        <taxon>Allokutzneria</taxon>
    </lineage>
</organism>
<reference evidence="2 3" key="1">
    <citation type="submission" date="2024-09" db="EMBL/GenBank/DDBJ databases">
        <authorList>
            <person name="Sun Q."/>
            <person name="Mori K."/>
        </authorList>
    </citation>
    <scope>NUCLEOTIDE SEQUENCE [LARGE SCALE GENOMIC DNA]</scope>
    <source>
        <strain evidence="2 3">TBRC 7907</strain>
    </source>
</reference>
<evidence type="ECO:0000256" key="1">
    <source>
        <dbReference type="SAM" id="MobiDB-lite"/>
    </source>
</evidence>
<keyword evidence="3" id="KW-1185">Reference proteome</keyword>
<protein>
    <recommendedName>
        <fullName evidence="4">HTH luxR-type domain-containing protein</fullName>
    </recommendedName>
</protein>
<feature type="compositionally biased region" description="Basic and acidic residues" evidence="1">
    <location>
        <begin position="159"/>
        <end position="174"/>
    </location>
</feature>
<gene>
    <name evidence="2" type="ORF">ACFFQA_26415</name>
</gene>
<proteinExistence type="predicted"/>
<dbReference type="EMBL" id="JBHLZU010000020">
    <property type="protein sequence ID" value="MFB9907482.1"/>
    <property type="molecule type" value="Genomic_DNA"/>
</dbReference>
<sequence>MAEGRSNAAIARHLTVTETAVNKHISSIFTELDLPVAATNTEGCSRCWRTCAPDLTPLSRTVHRRGPSHPSSWTPPTRTTTPNCDKADRPIKPSPATAYRQPIAHASMEDGRLLRWRTQFSVRPRYTPIPNAVLPQGRSDPVIDFVVEGGRASRAAAGRSDRAVRPESHSDSVDPDRIELPVVERTAAIGVFSQRHQCLNDFVSK</sequence>
<comment type="caution">
    <text evidence="2">The sequence shown here is derived from an EMBL/GenBank/DDBJ whole genome shotgun (WGS) entry which is preliminary data.</text>
</comment>
<dbReference type="InterPro" id="IPR036388">
    <property type="entry name" value="WH-like_DNA-bd_sf"/>
</dbReference>
<feature type="compositionally biased region" description="Low complexity" evidence="1">
    <location>
        <begin position="68"/>
        <end position="82"/>
    </location>
</feature>
<dbReference type="Gene3D" id="1.10.10.10">
    <property type="entry name" value="Winged helix-like DNA-binding domain superfamily/Winged helix DNA-binding domain"/>
    <property type="match status" value="1"/>
</dbReference>
<name>A0ABV6A2U2_9PSEU</name>
<accession>A0ABV6A2U2</accession>
<feature type="region of interest" description="Disordered" evidence="1">
    <location>
        <begin position="153"/>
        <end position="174"/>
    </location>
</feature>
<evidence type="ECO:0008006" key="4">
    <source>
        <dbReference type="Google" id="ProtNLM"/>
    </source>
</evidence>
<dbReference type="Proteomes" id="UP001589693">
    <property type="component" value="Unassembled WGS sequence"/>
</dbReference>
<dbReference type="RefSeq" id="WP_377857647.1">
    <property type="nucleotide sequence ID" value="NZ_JBHLZU010000020.1"/>
</dbReference>
<evidence type="ECO:0000313" key="2">
    <source>
        <dbReference type="EMBL" id="MFB9907482.1"/>
    </source>
</evidence>
<feature type="region of interest" description="Disordered" evidence="1">
    <location>
        <begin position="59"/>
        <end position="97"/>
    </location>
</feature>